<dbReference type="Proteomes" id="UP001291623">
    <property type="component" value="Unassembled WGS sequence"/>
</dbReference>
<reference evidence="1" key="1">
    <citation type="submission" date="2023-12" db="EMBL/GenBank/DDBJ databases">
        <title>Genome assembly of Anisodus tanguticus.</title>
        <authorList>
            <person name="Wang Y.-J."/>
        </authorList>
    </citation>
    <scope>NUCLEOTIDE SEQUENCE</scope>
    <source>
        <strain evidence="1">KB-2021</strain>
        <tissue evidence="1">Leaf</tissue>
    </source>
</reference>
<comment type="caution">
    <text evidence="1">The sequence shown here is derived from an EMBL/GenBank/DDBJ whole genome shotgun (WGS) entry which is preliminary data.</text>
</comment>
<organism evidence="1 2">
    <name type="scientific">Anisodus tanguticus</name>
    <dbReference type="NCBI Taxonomy" id="243964"/>
    <lineage>
        <taxon>Eukaryota</taxon>
        <taxon>Viridiplantae</taxon>
        <taxon>Streptophyta</taxon>
        <taxon>Embryophyta</taxon>
        <taxon>Tracheophyta</taxon>
        <taxon>Spermatophyta</taxon>
        <taxon>Magnoliopsida</taxon>
        <taxon>eudicotyledons</taxon>
        <taxon>Gunneridae</taxon>
        <taxon>Pentapetalae</taxon>
        <taxon>asterids</taxon>
        <taxon>lamiids</taxon>
        <taxon>Solanales</taxon>
        <taxon>Solanaceae</taxon>
        <taxon>Solanoideae</taxon>
        <taxon>Hyoscyameae</taxon>
        <taxon>Anisodus</taxon>
    </lineage>
</organism>
<dbReference type="EMBL" id="JAVYJV010000016">
    <property type="protein sequence ID" value="KAK4351004.1"/>
    <property type="molecule type" value="Genomic_DNA"/>
</dbReference>
<evidence type="ECO:0000313" key="1">
    <source>
        <dbReference type="EMBL" id="KAK4351004.1"/>
    </source>
</evidence>
<proteinExistence type="predicted"/>
<gene>
    <name evidence="1" type="ORF">RND71_030317</name>
</gene>
<keyword evidence="2" id="KW-1185">Reference proteome</keyword>
<evidence type="ECO:0000313" key="2">
    <source>
        <dbReference type="Proteomes" id="UP001291623"/>
    </source>
</evidence>
<dbReference type="AlphaFoldDB" id="A0AAE1RH09"/>
<name>A0AAE1RH09_9SOLA</name>
<sequence>MAARNSSLSLYSVMYSPYSVLASVENTKRMNFSIRSFVVQFIASNSKNEGRGGRRRKLVSHIRVPSFVFSPDADVKPDPPVIEGR</sequence>
<accession>A0AAE1RH09</accession>
<protein>
    <submittedName>
        <fullName evidence="1">Uncharacterized protein</fullName>
    </submittedName>
</protein>